<comment type="caution">
    <text evidence="3">The sequence shown here is derived from an EMBL/GenBank/DDBJ whole genome shotgun (WGS) entry which is preliminary data.</text>
</comment>
<protein>
    <submittedName>
        <fullName evidence="3">DsbA family protein</fullName>
    </submittedName>
</protein>
<dbReference type="PROSITE" id="PS51257">
    <property type="entry name" value="PROKAR_LIPOPROTEIN"/>
    <property type="match status" value="1"/>
</dbReference>
<dbReference type="EMBL" id="BAAAFE010000009">
    <property type="protein sequence ID" value="GAA0866725.1"/>
    <property type="molecule type" value="Genomic_DNA"/>
</dbReference>
<organism evidence="3 4">
    <name type="scientific">Sphingopyxis soli</name>
    <dbReference type="NCBI Taxonomy" id="592051"/>
    <lineage>
        <taxon>Bacteria</taxon>
        <taxon>Pseudomonadati</taxon>
        <taxon>Pseudomonadota</taxon>
        <taxon>Alphaproteobacteria</taxon>
        <taxon>Sphingomonadales</taxon>
        <taxon>Sphingomonadaceae</taxon>
        <taxon>Sphingopyxis</taxon>
    </lineage>
</organism>
<name>A0ABN1MBM3_9SPHN</name>
<feature type="domain" description="Thioredoxin-like fold" evidence="2">
    <location>
        <begin position="56"/>
        <end position="234"/>
    </location>
</feature>
<evidence type="ECO:0000259" key="2">
    <source>
        <dbReference type="Pfam" id="PF13462"/>
    </source>
</evidence>
<sequence>MTKAPLRILLLSSLGALALAGCGESKTDPAKEQDVIAKVAAPAGKSWSATVSQTADGGYLMGNPDAPIKVIEFASLTCSHCAEFSKESHEEIKRDFIDTGRVSLEVRNFIRDPLDAMAAAVIRCGPVDRYFPLQENVFASQADLFAGAQANAAGGEAAMKLPPAQRFPALAKAWKLDAFFQSRGVTAEQINACLGNIDNISKLEQGTNAAVEKYTIQGTPTFVINGQVAEGIATWGLLRDRLRTMGAR</sequence>
<keyword evidence="4" id="KW-1185">Reference proteome</keyword>
<dbReference type="Gene3D" id="1.10.40.110">
    <property type="match status" value="1"/>
</dbReference>
<dbReference type="RefSeq" id="WP_215350609.1">
    <property type="nucleotide sequence ID" value="NZ_BAAAFE010000009.1"/>
</dbReference>
<dbReference type="Gene3D" id="3.40.30.10">
    <property type="entry name" value="Glutaredoxin"/>
    <property type="match status" value="1"/>
</dbReference>
<accession>A0ABN1MBM3</accession>
<feature type="chain" id="PRO_5047517052" evidence="1">
    <location>
        <begin position="19"/>
        <end position="248"/>
    </location>
</feature>
<evidence type="ECO:0000313" key="4">
    <source>
        <dbReference type="Proteomes" id="UP001500738"/>
    </source>
</evidence>
<dbReference type="Proteomes" id="UP001500738">
    <property type="component" value="Unassembled WGS sequence"/>
</dbReference>
<gene>
    <name evidence="3" type="ORF">GCM10009115_31060</name>
</gene>
<proteinExistence type="predicted"/>
<dbReference type="Pfam" id="PF13462">
    <property type="entry name" value="Thioredoxin_4"/>
    <property type="match status" value="1"/>
</dbReference>
<reference evidence="3 4" key="1">
    <citation type="journal article" date="2019" name="Int. J. Syst. Evol. Microbiol.">
        <title>The Global Catalogue of Microorganisms (GCM) 10K type strain sequencing project: providing services to taxonomists for standard genome sequencing and annotation.</title>
        <authorList>
            <consortium name="The Broad Institute Genomics Platform"/>
            <consortium name="The Broad Institute Genome Sequencing Center for Infectious Disease"/>
            <person name="Wu L."/>
            <person name="Ma J."/>
        </authorList>
    </citation>
    <scope>NUCLEOTIDE SEQUENCE [LARGE SCALE GENOMIC DNA]</scope>
    <source>
        <strain evidence="3 4">JCM 15910</strain>
    </source>
</reference>
<dbReference type="InterPro" id="IPR036249">
    <property type="entry name" value="Thioredoxin-like_sf"/>
</dbReference>
<dbReference type="InterPro" id="IPR012336">
    <property type="entry name" value="Thioredoxin-like_fold"/>
</dbReference>
<evidence type="ECO:0000256" key="1">
    <source>
        <dbReference type="SAM" id="SignalP"/>
    </source>
</evidence>
<dbReference type="SUPFAM" id="SSF52833">
    <property type="entry name" value="Thioredoxin-like"/>
    <property type="match status" value="1"/>
</dbReference>
<keyword evidence="1" id="KW-0732">Signal</keyword>
<evidence type="ECO:0000313" key="3">
    <source>
        <dbReference type="EMBL" id="GAA0866725.1"/>
    </source>
</evidence>
<feature type="signal peptide" evidence="1">
    <location>
        <begin position="1"/>
        <end position="18"/>
    </location>
</feature>